<name>A0A3B1CE63_9ZZZZ</name>
<evidence type="ECO:0000313" key="1">
    <source>
        <dbReference type="EMBL" id="VAX17025.1"/>
    </source>
</evidence>
<dbReference type="AlphaFoldDB" id="A0A3B1CE63"/>
<gene>
    <name evidence="1" type="ORF">MNBD_NITROSPINAE04-851</name>
</gene>
<proteinExistence type="predicted"/>
<protein>
    <submittedName>
        <fullName evidence="1">Uncharacterized protein</fullName>
    </submittedName>
</protein>
<organism evidence="1">
    <name type="scientific">hydrothermal vent metagenome</name>
    <dbReference type="NCBI Taxonomy" id="652676"/>
    <lineage>
        <taxon>unclassified sequences</taxon>
        <taxon>metagenomes</taxon>
        <taxon>ecological metagenomes</taxon>
    </lineage>
</organism>
<accession>A0A3B1CE63</accession>
<reference evidence="1" key="1">
    <citation type="submission" date="2018-06" db="EMBL/GenBank/DDBJ databases">
        <authorList>
            <person name="Zhirakovskaya E."/>
        </authorList>
    </citation>
    <scope>NUCLEOTIDE SEQUENCE</scope>
</reference>
<dbReference type="EMBL" id="UOGA01000084">
    <property type="protein sequence ID" value="VAX17025.1"/>
    <property type="molecule type" value="Genomic_DNA"/>
</dbReference>
<sequence length="101" mass="11272">MTFCEHEHFSTLPGKRGAEAQSECSLFVVHHPVGCGPVNPLLSKEGKSFLPLVEGEWLDRAERVFYSRSYKLARNGISLMCHREQTTGLRGDLCDSSLCSE</sequence>